<dbReference type="AlphaFoldDB" id="A0A0G0T6Y5"/>
<dbReference type="EMBL" id="LBZM01000002">
    <property type="protein sequence ID" value="KKR72753.1"/>
    <property type="molecule type" value="Genomic_DNA"/>
</dbReference>
<dbReference type="PANTHER" id="PTHR38454">
    <property type="entry name" value="INTEGRAL MEMBRANE PROTEIN-RELATED"/>
    <property type="match status" value="1"/>
</dbReference>
<feature type="transmembrane region" description="Helical" evidence="1">
    <location>
        <begin position="205"/>
        <end position="222"/>
    </location>
</feature>
<feature type="transmembrane region" description="Helical" evidence="1">
    <location>
        <begin position="228"/>
        <end position="245"/>
    </location>
</feature>
<keyword evidence="1" id="KW-1133">Transmembrane helix</keyword>
<feature type="transmembrane region" description="Helical" evidence="1">
    <location>
        <begin position="176"/>
        <end position="193"/>
    </location>
</feature>
<feature type="transmembrane region" description="Helical" evidence="1">
    <location>
        <begin position="333"/>
        <end position="351"/>
    </location>
</feature>
<reference evidence="2 3" key="1">
    <citation type="journal article" date="2015" name="Nature">
        <title>rRNA introns, odd ribosomes, and small enigmatic genomes across a large radiation of phyla.</title>
        <authorList>
            <person name="Brown C.T."/>
            <person name="Hug L.A."/>
            <person name="Thomas B.C."/>
            <person name="Sharon I."/>
            <person name="Castelle C.J."/>
            <person name="Singh A."/>
            <person name="Wilkins M.J."/>
            <person name="Williams K.H."/>
            <person name="Banfield J.F."/>
        </authorList>
    </citation>
    <scope>NUCLEOTIDE SEQUENCE [LARGE SCALE GENOMIC DNA]</scope>
</reference>
<feature type="transmembrane region" description="Helical" evidence="1">
    <location>
        <begin position="5"/>
        <end position="23"/>
    </location>
</feature>
<evidence type="ECO:0000313" key="3">
    <source>
        <dbReference type="Proteomes" id="UP000034664"/>
    </source>
</evidence>
<evidence type="ECO:0008006" key="4">
    <source>
        <dbReference type="Google" id="ProtNLM"/>
    </source>
</evidence>
<feature type="transmembrane region" description="Helical" evidence="1">
    <location>
        <begin position="120"/>
        <end position="141"/>
    </location>
</feature>
<feature type="transmembrane region" description="Helical" evidence="1">
    <location>
        <begin position="358"/>
        <end position="376"/>
    </location>
</feature>
<comment type="caution">
    <text evidence="2">The sequence shown here is derived from an EMBL/GenBank/DDBJ whole genome shotgun (WGS) entry which is preliminary data.</text>
</comment>
<evidence type="ECO:0000256" key="1">
    <source>
        <dbReference type="SAM" id="Phobius"/>
    </source>
</evidence>
<accession>A0A0G0T6Y5</accession>
<keyword evidence="1" id="KW-0812">Transmembrane</keyword>
<feature type="transmembrane region" description="Helical" evidence="1">
    <location>
        <begin position="425"/>
        <end position="446"/>
    </location>
</feature>
<organism evidence="2 3">
    <name type="scientific">Candidatus Roizmanbacteria bacterium GW2011_GWB1_40_7</name>
    <dbReference type="NCBI Taxonomy" id="1618482"/>
    <lineage>
        <taxon>Bacteria</taxon>
        <taxon>Candidatus Roizmaniibacteriota</taxon>
    </lineage>
</organism>
<gene>
    <name evidence="2" type="ORF">UU14_C0002G0006</name>
</gene>
<feature type="transmembrane region" description="Helical" evidence="1">
    <location>
        <begin position="257"/>
        <end position="277"/>
    </location>
</feature>
<dbReference type="InterPro" id="IPR018580">
    <property type="entry name" value="Uncharacterised_YfhO"/>
</dbReference>
<dbReference type="PANTHER" id="PTHR38454:SF1">
    <property type="entry name" value="INTEGRAL MEMBRANE PROTEIN"/>
    <property type="match status" value="1"/>
</dbReference>
<dbReference type="Pfam" id="PF09586">
    <property type="entry name" value="YfhO"/>
    <property type="match status" value="1"/>
</dbReference>
<proteinExistence type="predicted"/>
<name>A0A0G0T6Y5_9BACT</name>
<protein>
    <recommendedName>
        <fullName evidence="4">YfhO family protein</fullName>
    </recommendedName>
</protein>
<sequence>MKKELLYPFILILIILIFFWQFILKGLLPIPSDTIVGLYHPYRDYYATEYPNGIPYRNFLITDPVRQQYPWRFIAIDQMKQGQWPSWNPYSFSGTPLAANLQSAPFYPLNVLFFMFPFHISWTLLIMLQPLLAGLFLYLYLREMKLSNYAALFGSIVFAFSGFSIAWLEWNTLGHVGLWLPLILLSIEKIVRVIRGFRVKNTKQIYLWSGILTFSLISSFFGGHLQTFFYVLLTSLAYGTVRIIHEVNVIQTKVRKAAVFLASSAILAGIVTSVQWVPMVEFISKSTRLADQSDWLSEGWFIPFQHLIQFIVPDFFGNPATLNYWGTWNYGEMVGYIGIIPLLFSLIALMWRRDKKTLFFTILLIISLLFATDNFVARIPYQLQIPLLSTSQPTRLLFLVDFSIAVLAALGFDLFLRKKVSIKKLLVTVGVIGGIGVLLWVYVLLGSGENLLVAKRNLILPSGLFLMGVLGSLGYLGKNQLLKHAALFGLIVFTVIDLLRFGWKFTPFTPREYLFPQTSTIQFITSQPGKFRIMATDNKILPPNFSSMYGIESVSGYDPLYSRDYAELASAWSRNTPNNEVIDFNRIITPDNYESKIADVLNVQYVLSLSEIDSEKLHLVFEEGQTKVYENTEVLPRVYLVESVQTVKNVEDMLDKLFDESIDLQKTALVESNTIPIDNRPLSELEHVDITDYLPSRVTLQSKTEASRMIVLSDVYDENWRVFIDGTESTSYRVNYILRGVIVPEGSHTVEFSYSVFN</sequence>
<feature type="transmembrane region" description="Helical" evidence="1">
    <location>
        <begin position="148"/>
        <end position="170"/>
    </location>
</feature>
<feature type="transmembrane region" description="Helical" evidence="1">
    <location>
        <begin position="484"/>
        <end position="503"/>
    </location>
</feature>
<feature type="transmembrane region" description="Helical" evidence="1">
    <location>
        <begin position="458"/>
        <end position="477"/>
    </location>
</feature>
<feature type="transmembrane region" description="Helical" evidence="1">
    <location>
        <begin position="396"/>
        <end position="416"/>
    </location>
</feature>
<evidence type="ECO:0000313" key="2">
    <source>
        <dbReference type="EMBL" id="KKR72753.1"/>
    </source>
</evidence>
<keyword evidence="1" id="KW-0472">Membrane</keyword>
<dbReference type="Proteomes" id="UP000034664">
    <property type="component" value="Unassembled WGS sequence"/>
</dbReference>